<dbReference type="GO" id="GO:0005886">
    <property type="term" value="C:plasma membrane"/>
    <property type="evidence" value="ECO:0007669"/>
    <property type="project" value="TreeGrafter"/>
</dbReference>
<gene>
    <name evidence="2" type="ORF">SAMN05444167_1197</name>
</gene>
<name>A0A1G7HT61_9BACT</name>
<dbReference type="Pfam" id="PF00873">
    <property type="entry name" value="ACR_tran"/>
    <property type="match status" value="1"/>
</dbReference>
<dbReference type="Proteomes" id="UP000182427">
    <property type="component" value="Chromosome I"/>
</dbReference>
<dbReference type="Gene3D" id="1.20.1640.10">
    <property type="entry name" value="Multidrug efflux transporter AcrB transmembrane domain"/>
    <property type="match status" value="2"/>
</dbReference>
<feature type="transmembrane region" description="Helical" evidence="1">
    <location>
        <begin position="361"/>
        <end position="381"/>
    </location>
</feature>
<evidence type="ECO:0000313" key="2">
    <source>
        <dbReference type="EMBL" id="SDF03444.1"/>
    </source>
</evidence>
<reference evidence="2 3" key="1">
    <citation type="submission" date="2016-10" db="EMBL/GenBank/DDBJ databases">
        <authorList>
            <person name="de Groot N.N."/>
        </authorList>
    </citation>
    <scope>NUCLEOTIDE SEQUENCE [LARGE SCALE GENOMIC DNA]</scope>
    <source>
        <strain evidence="2 3">GAS232</strain>
    </source>
</reference>
<dbReference type="EMBL" id="LT629690">
    <property type="protein sequence ID" value="SDF03444.1"/>
    <property type="molecule type" value="Genomic_DNA"/>
</dbReference>
<feature type="transmembrane region" description="Helical" evidence="1">
    <location>
        <begin position="460"/>
        <end position="478"/>
    </location>
</feature>
<dbReference type="RefSeq" id="WP_083344336.1">
    <property type="nucleotide sequence ID" value="NZ_LT629690.1"/>
</dbReference>
<dbReference type="GO" id="GO:0042910">
    <property type="term" value="F:xenobiotic transmembrane transporter activity"/>
    <property type="evidence" value="ECO:0007669"/>
    <property type="project" value="TreeGrafter"/>
</dbReference>
<feature type="transmembrane region" description="Helical" evidence="1">
    <location>
        <begin position="920"/>
        <end position="942"/>
    </location>
</feature>
<feature type="transmembrane region" description="Helical" evidence="1">
    <location>
        <begin position="949"/>
        <end position="967"/>
    </location>
</feature>
<dbReference type="Gene3D" id="3.30.70.1440">
    <property type="entry name" value="Multidrug efflux transporter AcrB pore domain"/>
    <property type="match status" value="1"/>
</dbReference>
<feature type="transmembrane region" description="Helical" evidence="1">
    <location>
        <begin position="1055"/>
        <end position="1078"/>
    </location>
</feature>
<evidence type="ECO:0000256" key="1">
    <source>
        <dbReference type="SAM" id="Phobius"/>
    </source>
</evidence>
<dbReference type="Gene3D" id="3.30.2090.10">
    <property type="entry name" value="Multidrug efflux transporter AcrB TolC docking domain, DN and DC subdomains"/>
    <property type="match status" value="2"/>
</dbReference>
<dbReference type="Gene3D" id="3.30.70.1320">
    <property type="entry name" value="Multidrug efflux transporter AcrB pore domain like"/>
    <property type="match status" value="1"/>
</dbReference>
<proteinExistence type="predicted"/>
<dbReference type="Gene3D" id="3.30.70.1430">
    <property type="entry name" value="Multidrug efflux transporter AcrB pore domain"/>
    <property type="match status" value="2"/>
</dbReference>
<dbReference type="SUPFAM" id="SSF82714">
    <property type="entry name" value="Multidrug efflux transporter AcrB TolC docking domain, DN and DC subdomains"/>
    <property type="match status" value="2"/>
</dbReference>
<feature type="transmembrane region" description="Helical" evidence="1">
    <location>
        <begin position="1021"/>
        <end position="1043"/>
    </location>
</feature>
<evidence type="ECO:0000313" key="3">
    <source>
        <dbReference type="Proteomes" id="UP000182427"/>
    </source>
</evidence>
<sequence>MWIVRLALRRPYTFVVMSVLILVLGIVSIETMSTDIFPTIDIPVVTVVWSYSGTSPDEMEKRFTTISERAMTTTVNDIEHLESQSVNGISIIKIFFQPGVKVEAAVAQVTAVNQTILRILPPGTTPPFILQFSASNVPILQAVASSNKLSESELFDVGSQFIRTQLATVQGAQVPQPYGGRIRQVAVDLDPSALYAKGLSPQDVVNALTAQNLILPAGDIKIQDRDYVVRTNASPQIAAQLNDIPIKQVNGATVYMRDVATVHEGSAPQQSIVRYNGQRAVLMTILKASSSSTLDIVAKVKEVLPRILANVPPPAPEIRILFDQSIFVRAALEGVVKEAAIAAGLTAIMILLFLGSWRSTVIIAVSIPLSILVSVICLKFLGQTLNTMTLGGLGLAVGILVDDATVEIENIHRNLGLGKEIEPAILDGAAQIAVPAFVSTLAICIVFVPVVFLTGAAKSLFVPLGMAVVFAMMASYFLSRTLVPTMVKFLLAKEVDVYSLAEASHGDHPLSAEEQAAVDEKMRGLGFIWRTHFAFNRVFEALRSRYQRLLDWALVHPGFSLGCFGLFIVLSACLLPFIGQDFFPDVDAGSFRLHVRTAPGTRLEATEAIFAQVEDVIRATIPANELDGILDNIGTPNGAFNLAFGDGALTDVQDGEILVSLNQEKHKPTALYREKLRETLRKQFPQTTFFFQASDIVNQILNFGLPAPIDIQVSGRLADANYATAQAIRADIAKIPGVVDAHVHQVMYAPELRVNVDRSRAQLLNMTEQNVAGSMLTALSGSGIAAPNYWLSPKNGVNYTVVVQVPPTTLDSVDKLNNLPISNGTTTTQGATNAGAPPVGASQFLSNLAQIQHGASPAITNHYNVQPVYDVYSSVQGRDLGGVNRDIQKVLKTYTVQSGKLSKGATITVRGQVKSMQDSFTGLGLGMIFAVLLVYLLMVVNFQSWLDPFIILMALPGAACGILWMLFLSGTTFSVPSLMGTIMTIGVATANSILMVTFANDQRSLGLNSIQAASAAGFTRLRPVMMTALAMILGMLPMSLGMGEGGEQNAPLGRAVIGGLLVATATTLVIVPIFYSLLRKKVPSHLQTEELPEPEEEFSHA</sequence>
<keyword evidence="3" id="KW-1185">Reference proteome</keyword>
<protein>
    <submittedName>
        <fullName evidence="2">Multidrug efflux pump subunit AcrB</fullName>
    </submittedName>
</protein>
<keyword evidence="1" id="KW-1133">Transmembrane helix</keyword>
<feature type="transmembrane region" description="Helical" evidence="1">
    <location>
        <begin position="552"/>
        <end position="578"/>
    </location>
</feature>
<dbReference type="PANTHER" id="PTHR32063:SF8">
    <property type="entry name" value="CATION EFFLUX PROTEIN"/>
    <property type="match status" value="1"/>
</dbReference>
<dbReference type="AlphaFoldDB" id="A0A1G7HT61"/>
<organism evidence="2 3">
    <name type="scientific">Terriglobus roseus</name>
    <dbReference type="NCBI Taxonomy" id="392734"/>
    <lineage>
        <taxon>Bacteria</taxon>
        <taxon>Pseudomonadati</taxon>
        <taxon>Acidobacteriota</taxon>
        <taxon>Terriglobia</taxon>
        <taxon>Terriglobales</taxon>
        <taxon>Acidobacteriaceae</taxon>
        <taxon>Terriglobus</taxon>
    </lineage>
</organism>
<feature type="transmembrane region" description="Helical" evidence="1">
    <location>
        <begin position="432"/>
        <end position="454"/>
    </location>
</feature>
<dbReference type="OrthoDB" id="9757876at2"/>
<dbReference type="PRINTS" id="PR00702">
    <property type="entry name" value="ACRIFLAVINRP"/>
</dbReference>
<accession>A0A1G7HT61</accession>
<keyword evidence="1" id="KW-0812">Transmembrane</keyword>
<dbReference type="PANTHER" id="PTHR32063">
    <property type="match status" value="1"/>
</dbReference>
<feature type="transmembrane region" description="Helical" evidence="1">
    <location>
        <begin position="12"/>
        <end position="29"/>
    </location>
</feature>
<dbReference type="InterPro" id="IPR027463">
    <property type="entry name" value="AcrB_DN_DC_subdom"/>
</dbReference>
<keyword evidence="1" id="KW-0472">Membrane</keyword>
<dbReference type="InterPro" id="IPR001036">
    <property type="entry name" value="Acrflvin-R"/>
</dbReference>
<feature type="transmembrane region" description="Helical" evidence="1">
    <location>
        <begin position="979"/>
        <end position="1000"/>
    </location>
</feature>
<dbReference type="SUPFAM" id="SSF82693">
    <property type="entry name" value="Multidrug efflux transporter AcrB pore domain, PN1, PN2, PC1 and PC2 subdomains"/>
    <property type="match status" value="2"/>
</dbReference>
<dbReference type="SUPFAM" id="SSF82866">
    <property type="entry name" value="Multidrug efflux transporter AcrB transmembrane domain"/>
    <property type="match status" value="2"/>
</dbReference>